<dbReference type="EMBL" id="JAEFBJ010000007">
    <property type="protein sequence ID" value="KAG7588380.1"/>
    <property type="molecule type" value="Genomic_DNA"/>
</dbReference>
<dbReference type="AlphaFoldDB" id="A0A8T2BPS7"/>
<evidence type="ECO:0000256" key="4">
    <source>
        <dbReference type="SAM" id="MobiDB-lite"/>
    </source>
</evidence>
<dbReference type="GO" id="GO:0003735">
    <property type="term" value="F:structural constituent of ribosome"/>
    <property type="evidence" value="ECO:0007669"/>
    <property type="project" value="InterPro"/>
</dbReference>
<dbReference type="GO" id="GO:0006412">
    <property type="term" value="P:translation"/>
    <property type="evidence" value="ECO:0007669"/>
    <property type="project" value="InterPro"/>
</dbReference>
<name>A0A8T2BPS7_ARASU</name>
<dbReference type="PANTHER" id="PTHR11363:SF14">
    <property type="entry name" value="LARGE RIBOSOMAL SUBUNIT PROTEIN UL3Y"/>
    <property type="match status" value="1"/>
</dbReference>
<gene>
    <name evidence="5" type="ORF">ISN44_As07g007130</name>
</gene>
<dbReference type="GO" id="GO:0022625">
    <property type="term" value="C:cytosolic large ribosomal subunit"/>
    <property type="evidence" value="ECO:0007669"/>
    <property type="project" value="TreeGrafter"/>
</dbReference>
<dbReference type="OrthoDB" id="1611972at2759"/>
<dbReference type="Proteomes" id="UP000694251">
    <property type="component" value="Chromosome 7"/>
</dbReference>
<dbReference type="FunFam" id="4.10.960.10:FF:000002">
    <property type="entry name" value="60S ribosomal protein L3"/>
    <property type="match status" value="1"/>
</dbReference>
<evidence type="ECO:0000256" key="3">
    <source>
        <dbReference type="ARBA" id="ARBA00023274"/>
    </source>
</evidence>
<evidence type="ECO:0000313" key="5">
    <source>
        <dbReference type="EMBL" id="KAG7588380.1"/>
    </source>
</evidence>
<sequence length="389" mass="44586">MSHRKFEHPRHGSLGFLPRKRANRQHGKVKAFPEDDPTKPCRFTSFLGYKAGMTNIVREVEKPGSKLHKRETNEVVTVIETPPMVVVGVVGYVKTPRGLCTLSTVWAQHLSEELKRRFYKNWAMSKKKAFTKYSKKHETEEGKEDIQSQLEKMKKYCTVIRVLAHTQIRKMKGLKPKKAHLHEIQINGGDVAKNVDYAYSFFEKQVPVDAVFSKDEMIDLIDVTKGKGYEGVVKRWGVTCLPRKTHRGLRKVACIGAWHPARVSYTVASSGRNGYHHRTEINKRVYRIGKLGQESHSAMTEFDRTEKEITPMEGFPNFGVVKEDYLMVQGCVMGPKTRVLSLRQSLVNQTSRVALEDIKLKFIDTSSKFSYGRFQTSQEKAKFYGRLKA</sequence>
<dbReference type="Pfam" id="PF00297">
    <property type="entry name" value="Ribosomal_L3"/>
    <property type="match status" value="1"/>
</dbReference>
<reference evidence="5 6" key="1">
    <citation type="submission" date="2020-12" db="EMBL/GenBank/DDBJ databases">
        <title>Concerted genomic and epigenomic changes stabilize Arabidopsis allopolyploids.</title>
        <authorList>
            <person name="Chen Z."/>
        </authorList>
    </citation>
    <scope>NUCLEOTIDE SEQUENCE [LARGE SCALE GENOMIC DNA]</scope>
    <source>
        <strain evidence="5">As9502</strain>
        <tissue evidence="5">Leaf</tissue>
    </source>
</reference>
<dbReference type="FunFam" id="3.30.1430.10:FF:000001">
    <property type="entry name" value="60S ribosomal protein L3"/>
    <property type="match status" value="1"/>
</dbReference>
<comment type="caution">
    <text evidence="5">The sequence shown here is derived from an EMBL/GenBank/DDBJ whole genome shotgun (WGS) entry which is preliminary data.</text>
</comment>
<keyword evidence="6" id="KW-1185">Reference proteome</keyword>
<comment type="similarity">
    <text evidence="1">Belongs to the universal ribosomal protein uL3 family.</text>
</comment>
<evidence type="ECO:0000256" key="2">
    <source>
        <dbReference type="ARBA" id="ARBA00022980"/>
    </source>
</evidence>
<protein>
    <submittedName>
        <fullName evidence="5">Translation protein beta-barrel domain superfamily</fullName>
    </submittedName>
</protein>
<keyword evidence="3" id="KW-0687">Ribonucleoprotein</keyword>
<dbReference type="FunFam" id="2.40.30.10:FF:000351">
    <property type="entry name" value="Ribosomal protein L3"/>
    <property type="match status" value="1"/>
</dbReference>
<feature type="region of interest" description="Disordered" evidence="4">
    <location>
        <begin position="1"/>
        <end position="20"/>
    </location>
</feature>
<dbReference type="InterPro" id="IPR000597">
    <property type="entry name" value="Ribosomal_uL3"/>
</dbReference>
<accession>A0A8T2BPS7</accession>
<dbReference type="InterPro" id="IPR045077">
    <property type="entry name" value="L3_arc_euk"/>
</dbReference>
<evidence type="ECO:0000313" key="6">
    <source>
        <dbReference type="Proteomes" id="UP000694251"/>
    </source>
</evidence>
<dbReference type="PANTHER" id="PTHR11363">
    <property type="entry name" value="60S RIBOSOMAL PROTEIN L3-RELATED"/>
    <property type="match status" value="1"/>
</dbReference>
<dbReference type="GO" id="GO:0003723">
    <property type="term" value="F:RNA binding"/>
    <property type="evidence" value="ECO:0007669"/>
    <property type="project" value="TreeGrafter"/>
</dbReference>
<evidence type="ECO:0000256" key="1">
    <source>
        <dbReference type="ARBA" id="ARBA00006540"/>
    </source>
</evidence>
<keyword evidence="2" id="KW-0689">Ribosomal protein</keyword>
<organism evidence="5 6">
    <name type="scientific">Arabidopsis suecica</name>
    <name type="common">Swedish thale-cress</name>
    <name type="synonym">Cardaminopsis suecica</name>
    <dbReference type="NCBI Taxonomy" id="45249"/>
    <lineage>
        <taxon>Eukaryota</taxon>
        <taxon>Viridiplantae</taxon>
        <taxon>Streptophyta</taxon>
        <taxon>Embryophyta</taxon>
        <taxon>Tracheophyta</taxon>
        <taxon>Spermatophyta</taxon>
        <taxon>Magnoliopsida</taxon>
        <taxon>eudicotyledons</taxon>
        <taxon>Gunneridae</taxon>
        <taxon>Pentapetalae</taxon>
        <taxon>rosids</taxon>
        <taxon>malvids</taxon>
        <taxon>Brassicales</taxon>
        <taxon>Brassicaceae</taxon>
        <taxon>Camelineae</taxon>
        <taxon>Arabidopsis</taxon>
    </lineage>
</organism>
<proteinExistence type="inferred from homology"/>